<dbReference type="GO" id="GO:0051536">
    <property type="term" value="F:iron-sulfur cluster binding"/>
    <property type="evidence" value="ECO:0007669"/>
    <property type="project" value="UniProtKB-KW"/>
</dbReference>
<name>K1UCC9_9ZZZZ</name>
<reference evidence="11" key="1">
    <citation type="journal article" date="2013" name="Environ. Microbiol.">
        <title>Microbiota from the distal guts of lean and obese adolescents exhibit partial functional redundancy besides clear differences in community structure.</title>
        <authorList>
            <person name="Ferrer M."/>
            <person name="Ruiz A."/>
            <person name="Lanza F."/>
            <person name="Haange S.B."/>
            <person name="Oberbach A."/>
            <person name="Till H."/>
            <person name="Bargiela R."/>
            <person name="Campoy C."/>
            <person name="Segura M.T."/>
            <person name="Richter M."/>
            <person name="von Bergen M."/>
            <person name="Seifert J."/>
            <person name="Suarez A."/>
        </authorList>
    </citation>
    <scope>NUCLEOTIDE SEQUENCE</scope>
</reference>
<keyword evidence="4" id="KW-0288">FMN</keyword>
<dbReference type="Gene3D" id="3.20.20.70">
    <property type="entry name" value="Aldolase class I"/>
    <property type="match status" value="1"/>
</dbReference>
<feature type="transmembrane region" description="Helical" evidence="9">
    <location>
        <begin position="21"/>
        <end position="42"/>
    </location>
</feature>
<dbReference type="GO" id="GO:0046872">
    <property type="term" value="F:metal ion binding"/>
    <property type="evidence" value="ECO:0007669"/>
    <property type="project" value="UniProtKB-KW"/>
</dbReference>
<accession>K1UCC9</accession>
<dbReference type="PANTHER" id="PTHR42917:SF2">
    <property type="entry name" value="2,4-DIENOYL-COA REDUCTASE [(2E)-ENOYL-COA-PRODUCING]"/>
    <property type="match status" value="1"/>
</dbReference>
<keyword evidence="9" id="KW-0812">Transmembrane</keyword>
<proteinExistence type="predicted"/>
<keyword evidence="8" id="KW-0411">Iron-sulfur</keyword>
<evidence type="ECO:0000259" key="10">
    <source>
        <dbReference type="Pfam" id="PF00724"/>
    </source>
</evidence>
<keyword evidence="6 11" id="KW-0560">Oxidoreductase</keyword>
<dbReference type="PANTHER" id="PTHR42917">
    <property type="entry name" value="2,4-DIENOYL-COA REDUCTASE"/>
    <property type="match status" value="1"/>
</dbReference>
<dbReference type="AlphaFoldDB" id="K1UCC9"/>
<evidence type="ECO:0000256" key="3">
    <source>
        <dbReference type="ARBA" id="ARBA00022630"/>
    </source>
</evidence>
<dbReference type="Pfam" id="PF00724">
    <property type="entry name" value="Oxidored_FMN"/>
    <property type="match status" value="1"/>
</dbReference>
<dbReference type="InterPro" id="IPR051793">
    <property type="entry name" value="NADH:flavin_oxidoreductase"/>
</dbReference>
<evidence type="ECO:0000256" key="9">
    <source>
        <dbReference type="SAM" id="Phobius"/>
    </source>
</evidence>
<comment type="cofactor">
    <cofactor evidence="1">
        <name>FMN</name>
        <dbReference type="ChEBI" id="CHEBI:58210"/>
    </cofactor>
</comment>
<organism evidence="11">
    <name type="scientific">human gut metagenome</name>
    <dbReference type="NCBI Taxonomy" id="408170"/>
    <lineage>
        <taxon>unclassified sequences</taxon>
        <taxon>metagenomes</taxon>
        <taxon>organismal metagenomes</taxon>
    </lineage>
</organism>
<keyword evidence="5" id="KW-0479">Metal-binding</keyword>
<evidence type="ECO:0000256" key="2">
    <source>
        <dbReference type="ARBA" id="ARBA00001966"/>
    </source>
</evidence>
<dbReference type="GO" id="GO:0016491">
    <property type="term" value="F:oxidoreductase activity"/>
    <property type="evidence" value="ECO:0007669"/>
    <property type="project" value="UniProtKB-KW"/>
</dbReference>
<dbReference type="EMBL" id="AJWZ01000197">
    <property type="protein sequence ID" value="EKC77599.1"/>
    <property type="molecule type" value="Genomic_DNA"/>
</dbReference>
<feature type="domain" description="NADH:flavin oxidoreductase/NADH oxidase N-terminal" evidence="10">
    <location>
        <begin position="7"/>
        <end position="163"/>
    </location>
</feature>
<dbReference type="InterPro" id="IPR013785">
    <property type="entry name" value="Aldolase_TIM"/>
</dbReference>
<evidence type="ECO:0000256" key="7">
    <source>
        <dbReference type="ARBA" id="ARBA00023004"/>
    </source>
</evidence>
<comment type="cofactor">
    <cofactor evidence="2">
        <name>[4Fe-4S] cluster</name>
        <dbReference type="ChEBI" id="CHEBI:49883"/>
    </cofactor>
</comment>
<evidence type="ECO:0000256" key="8">
    <source>
        <dbReference type="ARBA" id="ARBA00023014"/>
    </source>
</evidence>
<evidence type="ECO:0000256" key="6">
    <source>
        <dbReference type="ARBA" id="ARBA00023002"/>
    </source>
</evidence>
<keyword evidence="9" id="KW-1133">Transmembrane helix</keyword>
<evidence type="ECO:0000256" key="5">
    <source>
        <dbReference type="ARBA" id="ARBA00022723"/>
    </source>
</evidence>
<dbReference type="InterPro" id="IPR001155">
    <property type="entry name" value="OxRdtase_FMN_N"/>
</dbReference>
<evidence type="ECO:0000313" key="11">
    <source>
        <dbReference type="EMBL" id="EKC77599.1"/>
    </source>
</evidence>
<sequence length="164" mass="17799">MPSILSRPIKIGRMELKNRMVMAPMGVTVGNLSPASVAYFAARAEGGAAMVFCNIRASLAFESGEHSIYLNDETAPLFRGLAERCHACGCKLAAQIQPGDGRIGGPSVRYKVPISASACPWMHVPRMRCHALTIDEIHELEEDFRRSVQIALRSGADCVGIHAY</sequence>
<gene>
    <name evidence="11" type="ORF">OBE_00280</name>
</gene>
<keyword evidence="7" id="KW-0408">Iron</keyword>
<evidence type="ECO:0000256" key="1">
    <source>
        <dbReference type="ARBA" id="ARBA00001917"/>
    </source>
</evidence>
<keyword evidence="9" id="KW-0472">Membrane</keyword>
<dbReference type="EC" id="1.-.-.-" evidence="11"/>
<protein>
    <submittedName>
        <fullName evidence="11">Protein containing NADH:flavin oxidoreductase/NADH oxidase</fullName>
        <ecNumber evidence="11">1.-.-.-</ecNumber>
    </submittedName>
</protein>
<evidence type="ECO:0000256" key="4">
    <source>
        <dbReference type="ARBA" id="ARBA00022643"/>
    </source>
</evidence>
<feature type="non-terminal residue" evidence="11">
    <location>
        <position position="164"/>
    </location>
</feature>
<dbReference type="SUPFAM" id="SSF51395">
    <property type="entry name" value="FMN-linked oxidoreductases"/>
    <property type="match status" value="1"/>
</dbReference>
<dbReference type="GO" id="GO:0010181">
    <property type="term" value="F:FMN binding"/>
    <property type="evidence" value="ECO:0007669"/>
    <property type="project" value="InterPro"/>
</dbReference>
<comment type="caution">
    <text evidence="11">The sequence shown here is derived from an EMBL/GenBank/DDBJ whole genome shotgun (WGS) entry which is preliminary data.</text>
</comment>
<keyword evidence="3" id="KW-0285">Flavoprotein</keyword>